<dbReference type="Proteomes" id="UP000255414">
    <property type="component" value="Chromosome 25"/>
</dbReference>
<dbReference type="VEuPathDB" id="TriTrypDB:LINF_250012800"/>
<evidence type="ECO:0000256" key="1">
    <source>
        <dbReference type="SAM" id="MobiDB-lite"/>
    </source>
</evidence>
<feature type="region of interest" description="Disordered" evidence="1">
    <location>
        <begin position="1"/>
        <end position="32"/>
    </location>
</feature>
<sequence>MDRRGDFSSPASHRKPEHHSNIGDDDISANPFQEEMFSKDQIQEIEQLLSRIGDSTEDHEMLANSFEVDHASSTTGALAAHKSCKHDNMLPDRLHGRDAEEKRERMWRARIADVQTYLGRKKSDTINAILNERRFREKTRQQRHRYRAPFHSQTPKLRPLTDHFSKYDVQADDMTLFIEMRSR</sequence>
<dbReference type="AlphaFoldDB" id="A0A6L0XQA8"/>
<protein>
    <submittedName>
        <fullName evidence="2">Hypothetical_protein</fullName>
    </submittedName>
</protein>
<dbReference type="EMBL" id="LR812958">
    <property type="protein sequence ID" value="CAC9493780.1"/>
    <property type="molecule type" value="Genomic_DNA"/>
</dbReference>
<gene>
    <name evidence="2" type="ORF">LINF_250012800</name>
</gene>
<proteinExistence type="predicted"/>
<evidence type="ECO:0000313" key="2">
    <source>
        <dbReference type="EMBL" id="CAC9493780.1"/>
    </source>
</evidence>
<evidence type="ECO:0000313" key="3">
    <source>
        <dbReference type="Proteomes" id="UP000255414"/>
    </source>
</evidence>
<organism evidence="2 3">
    <name type="scientific">Leishmania infantum</name>
    <dbReference type="NCBI Taxonomy" id="5671"/>
    <lineage>
        <taxon>Eukaryota</taxon>
        <taxon>Discoba</taxon>
        <taxon>Euglenozoa</taxon>
        <taxon>Kinetoplastea</taxon>
        <taxon>Metakinetoplastina</taxon>
        <taxon>Trypanosomatida</taxon>
        <taxon>Trypanosomatidae</taxon>
        <taxon>Leishmaniinae</taxon>
        <taxon>Leishmania</taxon>
    </lineage>
</organism>
<name>A0A6L0XQA8_LEIIN</name>
<accession>A0A6L0XQA8</accession>
<reference evidence="2" key="1">
    <citation type="submission" date="2020-06" db="EMBL/GenBank/DDBJ databases">
        <authorList>
            <person name="Gonzalez-de la Fuente S."/>
            <person name="Peiro-Pastor R."/>
            <person name="Rastrojo A."/>
            <person name="Moreno J."/>
            <person name="Carrasco-Ramiro F."/>
            <person name="Requena JM."/>
            <person name="Aguado B."/>
        </authorList>
    </citation>
    <scope>NUCLEOTIDE SEQUENCE</scope>
</reference>